<dbReference type="Gene3D" id="2.120.10.80">
    <property type="entry name" value="Kelch-type beta propeller"/>
    <property type="match status" value="1"/>
</dbReference>
<dbReference type="InterPro" id="IPR011043">
    <property type="entry name" value="Gal_Oxase/kelch_b-propeller"/>
</dbReference>
<evidence type="ECO:0000256" key="1">
    <source>
        <dbReference type="ARBA" id="ARBA00010703"/>
    </source>
</evidence>
<dbReference type="GO" id="GO:0031591">
    <property type="term" value="P:wybutosine biosynthetic process"/>
    <property type="evidence" value="ECO:0007669"/>
    <property type="project" value="TreeGrafter"/>
</dbReference>
<dbReference type="STRING" id="947166.A0A1D1VDC9"/>
<evidence type="ECO:0000313" key="4">
    <source>
        <dbReference type="Proteomes" id="UP000186922"/>
    </source>
</evidence>
<dbReference type="AlphaFoldDB" id="A0A1D1VDC9"/>
<dbReference type="GO" id="GO:0030488">
    <property type="term" value="P:tRNA methylation"/>
    <property type="evidence" value="ECO:0007669"/>
    <property type="project" value="TreeGrafter"/>
</dbReference>
<organism evidence="3 4">
    <name type="scientific">Ramazzottius varieornatus</name>
    <name type="common">Water bear</name>
    <name type="synonym">Tardigrade</name>
    <dbReference type="NCBI Taxonomy" id="947166"/>
    <lineage>
        <taxon>Eukaryota</taxon>
        <taxon>Metazoa</taxon>
        <taxon>Ecdysozoa</taxon>
        <taxon>Tardigrada</taxon>
        <taxon>Eutardigrada</taxon>
        <taxon>Parachela</taxon>
        <taxon>Hypsibioidea</taxon>
        <taxon>Ramazzottiidae</taxon>
        <taxon>Ramazzottius</taxon>
    </lineage>
</organism>
<comment type="caution">
    <text evidence="3">The sequence shown here is derived from an EMBL/GenBank/DDBJ whole genome shotgun (WGS) entry which is preliminary data.</text>
</comment>
<gene>
    <name evidence="3" type="primary">RvY_09980</name>
    <name evidence="3" type="synonym">RvY_09980.2</name>
    <name evidence="3" type="ORF">RvY_09980-2</name>
</gene>
<comment type="similarity">
    <text evidence="1">Belongs to the methyltransferase superfamily. LCMT family.</text>
</comment>
<dbReference type="EMBL" id="BDGG01000005">
    <property type="protein sequence ID" value="GAU98900.1"/>
    <property type="molecule type" value="Genomic_DNA"/>
</dbReference>
<dbReference type="InterPro" id="IPR015915">
    <property type="entry name" value="Kelch-typ_b-propeller"/>
</dbReference>
<dbReference type="GO" id="GO:0008175">
    <property type="term" value="F:tRNA methyltransferase activity"/>
    <property type="evidence" value="ECO:0007669"/>
    <property type="project" value="TreeGrafter"/>
</dbReference>
<dbReference type="PANTHER" id="PTHR46529:SF1">
    <property type="entry name" value="TRNA WYBUTOSINE-SYNTHESIZING PROTEIN 4"/>
    <property type="match status" value="1"/>
</dbReference>
<dbReference type="PANTHER" id="PTHR46529">
    <property type="entry name" value="TRNA WYBUTOSINE-SYNTHESIZING PROTEIN 4"/>
    <property type="match status" value="1"/>
</dbReference>
<accession>A0A1D1VDC9</accession>
<dbReference type="Proteomes" id="UP000186922">
    <property type="component" value="Unassembled WGS sequence"/>
</dbReference>
<reference evidence="3 4" key="1">
    <citation type="journal article" date="2016" name="Nat. Commun.">
        <title>Extremotolerant tardigrade genome and improved radiotolerance of human cultured cells by tardigrade-unique protein.</title>
        <authorList>
            <person name="Hashimoto T."/>
            <person name="Horikawa D.D."/>
            <person name="Saito Y."/>
            <person name="Kuwahara H."/>
            <person name="Kozuka-Hata H."/>
            <person name="Shin-I T."/>
            <person name="Minakuchi Y."/>
            <person name="Ohishi K."/>
            <person name="Motoyama A."/>
            <person name="Aizu T."/>
            <person name="Enomoto A."/>
            <person name="Kondo K."/>
            <person name="Tanaka S."/>
            <person name="Hara Y."/>
            <person name="Koshikawa S."/>
            <person name="Sagara H."/>
            <person name="Miura T."/>
            <person name="Yokobori S."/>
            <person name="Miyagawa K."/>
            <person name="Suzuki Y."/>
            <person name="Kubo T."/>
            <person name="Oyama M."/>
            <person name="Kohara Y."/>
            <person name="Fujiyama A."/>
            <person name="Arakawa K."/>
            <person name="Katayama T."/>
            <person name="Toyoda A."/>
            <person name="Kunieda T."/>
        </authorList>
    </citation>
    <scope>NUCLEOTIDE SEQUENCE [LARGE SCALE GENOMIC DNA]</scope>
    <source>
        <strain evidence="3 4">YOKOZUNA-1</strain>
    </source>
</reference>
<proteinExistence type="inferred from homology"/>
<evidence type="ECO:0000256" key="2">
    <source>
        <dbReference type="ARBA" id="ARBA00022691"/>
    </source>
</evidence>
<keyword evidence="4" id="KW-1185">Reference proteome</keyword>
<name>A0A1D1VDC9_RAMVA</name>
<dbReference type="SUPFAM" id="SSF50965">
    <property type="entry name" value="Galactose oxidase, central domain"/>
    <property type="match status" value="1"/>
</dbReference>
<sequence length="277" mass="30197">MFCLAAGPLVHHSIMRSRQVENCLIVVGGRTSPGKPNTSFYALDFGIDALSGKITFSVQKGEKRALLNSESGCIRCQTVDLLEGDVSLAVQSSQREEEGSLMDYFKCDLTRDGVGITQIPLSFNHPARLSSITRWGSIKVLLSGGWQEGAAISAVQVYDGEEWTSLCDLAYPRFGHTSHVVDDRFLVLVGGVSHLTEELPDVAVLDLSSKEQRHFTLDLPPNSQRSDYMLFNHTSNLLTGEDGSSRIWIMGGGGNCFSFGSHFNAHPLTFDVAGVLI</sequence>
<protein>
    <submittedName>
        <fullName evidence="3">Uncharacterized protein</fullName>
    </submittedName>
</protein>
<keyword evidence="2" id="KW-0949">S-adenosyl-L-methionine</keyword>
<dbReference type="OrthoDB" id="8959309at2759"/>
<evidence type="ECO:0000313" key="3">
    <source>
        <dbReference type="EMBL" id="GAU98900.1"/>
    </source>
</evidence>